<organism evidence="2 3">
    <name type="scientific">Palaeococcus pacificus DY20341</name>
    <dbReference type="NCBI Taxonomy" id="1343739"/>
    <lineage>
        <taxon>Archaea</taxon>
        <taxon>Methanobacteriati</taxon>
        <taxon>Methanobacteriota</taxon>
        <taxon>Thermococci</taxon>
        <taxon>Thermococcales</taxon>
        <taxon>Thermococcaceae</taxon>
        <taxon>Palaeococcus</taxon>
    </lineage>
</organism>
<gene>
    <name evidence="2" type="ORF">PAP_07205</name>
</gene>
<evidence type="ECO:0000259" key="1">
    <source>
        <dbReference type="Pfam" id="PF01171"/>
    </source>
</evidence>
<protein>
    <recommendedName>
        <fullName evidence="1">tRNA(Ile)-lysidine/2-thiocytidine synthase N-terminal domain-containing protein</fullName>
    </recommendedName>
</protein>
<reference evidence="2 3" key="2">
    <citation type="journal article" date="2015" name="Genome Announc.">
        <title>Complete Genome Sequence of Hyperthermophilic Piezophilic Archaeon Palaeococcus pacificus DY20341T, Isolated from Deep-Sea Hydrothermal Sediments.</title>
        <authorList>
            <person name="Zeng X."/>
            <person name="Jebbar M."/>
            <person name="Shao Z."/>
        </authorList>
    </citation>
    <scope>NUCLEOTIDE SEQUENCE [LARGE SCALE GENOMIC DNA]</scope>
    <source>
        <strain evidence="2 3">DY20341</strain>
    </source>
</reference>
<feature type="domain" description="tRNA(Ile)-lysidine/2-thiocytidine synthase N-terminal" evidence="1">
    <location>
        <begin position="25"/>
        <end position="179"/>
    </location>
</feature>
<reference evidence="3" key="1">
    <citation type="submission" date="2013-06" db="EMBL/GenBank/DDBJ databases">
        <title>Complete Genome Sequence of Hyperthermophilic Palaeococcus pacificus DY20341T, Isolated from a Deep-Sea Hydrothermal Sediments.</title>
        <authorList>
            <person name="Zeng X."/>
            <person name="Shao Z."/>
        </authorList>
    </citation>
    <scope>NUCLEOTIDE SEQUENCE [LARGE SCALE GENOMIC DNA]</scope>
    <source>
        <strain evidence="3">DY20341</strain>
    </source>
</reference>
<dbReference type="HOGENOM" id="CLU_064237_0_0_2"/>
<dbReference type="SUPFAM" id="SSF52402">
    <property type="entry name" value="Adenine nucleotide alpha hydrolases-like"/>
    <property type="match status" value="1"/>
</dbReference>
<dbReference type="InterPro" id="IPR014729">
    <property type="entry name" value="Rossmann-like_a/b/a_fold"/>
</dbReference>
<dbReference type="eggNOG" id="arCOG00044">
    <property type="taxonomic scope" value="Archaea"/>
</dbReference>
<dbReference type="AlphaFoldDB" id="A0A075LUL5"/>
<name>A0A075LUL5_9EURY</name>
<dbReference type="KEGG" id="ppac:PAP_07205"/>
<accession>A0A075LUL5</accession>
<dbReference type="InterPro" id="IPR011063">
    <property type="entry name" value="TilS/TtcA_N"/>
</dbReference>
<dbReference type="Gene3D" id="3.40.50.620">
    <property type="entry name" value="HUPs"/>
    <property type="match status" value="1"/>
</dbReference>
<dbReference type="PANTHER" id="PTHR43169:SF4">
    <property type="entry name" value="ATPASE, PP-LOOP SUPERFAMILY-RELATED"/>
    <property type="match status" value="1"/>
</dbReference>
<dbReference type="Proteomes" id="UP000027981">
    <property type="component" value="Chromosome"/>
</dbReference>
<dbReference type="STRING" id="1343739.PAP_07205"/>
<dbReference type="OrthoDB" id="61764at2157"/>
<sequence>MPAIREVIEDLKSFGEESGLYDKRILLLFSGGKDSSLALYLLKKARFDVAALTFKHRWSWREPLLWALNFTKELGVTHYIVDTTEGLLRDVIGRKGNKMCMKCKKRMLFNAYYFAKLNGFDVLAKGDNSNDKIIGALLDQWKGDIRLSGIPKIGIPFFRPLIKYTANDVEELAKEAKIEPLRMYEHGRRRQWREGCPLQYLDYESVITEKSMDLAYELNFEISKLARKHKVRMSVLVPTFKIMCHSCNEEILEEAMRIIKEATKR</sequence>
<dbReference type="PANTHER" id="PTHR43169">
    <property type="entry name" value="EXSB FAMILY PROTEIN"/>
    <property type="match status" value="1"/>
</dbReference>
<dbReference type="EMBL" id="CP006019">
    <property type="protein sequence ID" value="AIF69831.1"/>
    <property type="molecule type" value="Genomic_DNA"/>
</dbReference>
<evidence type="ECO:0000313" key="2">
    <source>
        <dbReference type="EMBL" id="AIF69831.1"/>
    </source>
</evidence>
<dbReference type="GeneID" id="24842552"/>
<evidence type="ECO:0000313" key="3">
    <source>
        <dbReference type="Proteomes" id="UP000027981"/>
    </source>
</evidence>
<dbReference type="RefSeq" id="WP_048165348.1">
    <property type="nucleotide sequence ID" value="NZ_CP006019.1"/>
</dbReference>
<dbReference type="Pfam" id="PF01171">
    <property type="entry name" value="ATP_bind_3"/>
    <property type="match status" value="1"/>
</dbReference>
<dbReference type="PIRSF" id="PIRSF036670">
    <property type="entry name" value="ATPase_UCP036670"/>
    <property type="match status" value="1"/>
</dbReference>
<proteinExistence type="predicted"/>
<dbReference type="InterPro" id="IPR012122">
    <property type="entry name" value="ATPase_PP-loop_MJ1016"/>
</dbReference>
<dbReference type="InterPro" id="IPR052188">
    <property type="entry name" value="Ni-pincer_cofactor_biosynth"/>
</dbReference>
<keyword evidence="3" id="KW-1185">Reference proteome</keyword>